<evidence type="ECO:0008006" key="2">
    <source>
        <dbReference type="Google" id="ProtNLM"/>
    </source>
</evidence>
<reference evidence="1" key="1">
    <citation type="journal article" date="2014" name="Front. Microbiol.">
        <title>High frequency of phylogenetically diverse reductive dehalogenase-homologous genes in deep subseafloor sedimentary metagenomes.</title>
        <authorList>
            <person name="Kawai M."/>
            <person name="Futagami T."/>
            <person name="Toyoda A."/>
            <person name="Takaki Y."/>
            <person name="Nishi S."/>
            <person name="Hori S."/>
            <person name="Arai W."/>
            <person name="Tsubouchi T."/>
            <person name="Morono Y."/>
            <person name="Uchiyama I."/>
            <person name="Ito T."/>
            <person name="Fujiyama A."/>
            <person name="Inagaki F."/>
            <person name="Takami H."/>
        </authorList>
    </citation>
    <scope>NUCLEOTIDE SEQUENCE</scope>
    <source>
        <strain evidence="1">Expedition CK06-06</strain>
    </source>
</reference>
<dbReference type="AlphaFoldDB" id="X1C1U6"/>
<gene>
    <name evidence="1" type="ORF">S01H4_48128</name>
</gene>
<protein>
    <recommendedName>
        <fullName evidence="2">Nudix hydrolase domain-containing protein</fullName>
    </recommendedName>
</protein>
<comment type="caution">
    <text evidence="1">The sequence shown here is derived from an EMBL/GenBank/DDBJ whole genome shotgun (WGS) entry which is preliminary data.</text>
</comment>
<sequence length="47" mass="5283">MKNLPKPITPLLTVDAIIRIPEKKIILIKRKNPPFQGQYALPGGFVD</sequence>
<accession>X1C1U6</accession>
<dbReference type="InterPro" id="IPR015797">
    <property type="entry name" value="NUDIX_hydrolase-like_dom_sf"/>
</dbReference>
<organism evidence="1">
    <name type="scientific">marine sediment metagenome</name>
    <dbReference type="NCBI Taxonomy" id="412755"/>
    <lineage>
        <taxon>unclassified sequences</taxon>
        <taxon>metagenomes</taxon>
        <taxon>ecological metagenomes</taxon>
    </lineage>
</organism>
<dbReference type="EMBL" id="BART01027095">
    <property type="protein sequence ID" value="GAG90408.1"/>
    <property type="molecule type" value="Genomic_DNA"/>
</dbReference>
<evidence type="ECO:0000313" key="1">
    <source>
        <dbReference type="EMBL" id="GAG90408.1"/>
    </source>
</evidence>
<feature type="non-terminal residue" evidence="1">
    <location>
        <position position="47"/>
    </location>
</feature>
<dbReference type="SUPFAM" id="SSF55811">
    <property type="entry name" value="Nudix"/>
    <property type="match status" value="1"/>
</dbReference>
<proteinExistence type="predicted"/>
<dbReference type="Gene3D" id="3.90.79.10">
    <property type="entry name" value="Nucleoside Triphosphate Pyrophosphohydrolase"/>
    <property type="match status" value="1"/>
</dbReference>
<name>X1C1U6_9ZZZZ</name>